<keyword evidence="3" id="KW-0227">DNA damage</keyword>
<feature type="compositionally biased region" description="Gly residues" evidence="7">
    <location>
        <begin position="290"/>
        <end position="301"/>
    </location>
</feature>
<dbReference type="GO" id="GO:0008821">
    <property type="term" value="F:crossover junction DNA endonuclease activity"/>
    <property type="evidence" value="ECO:0007669"/>
    <property type="project" value="TreeGrafter"/>
</dbReference>
<dbReference type="GO" id="GO:0000707">
    <property type="term" value="P:meiotic DNA recombinase assembly"/>
    <property type="evidence" value="ECO:0007669"/>
    <property type="project" value="TreeGrafter"/>
</dbReference>
<dbReference type="InterPro" id="IPR020588">
    <property type="entry name" value="RecA_ATP-bd"/>
</dbReference>
<evidence type="ECO:0000256" key="6">
    <source>
        <dbReference type="ARBA" id="ARBA00023242"/>
    </source>
</evidence>
<dbReference type="AlphaFoldDB" id="A0A8K0PK93"/>
<dbReference type="GO" id="GO:0033065">
    <property type="term" value="C:Rad51C-XRCC3 complex"/>
    <property type="evidence" value="ECO:0007669"/>
    <property type="project" value="TreeGrafter"/>
</dbReference>
<comment type="caution">
    <text evidence="9">The sequence shown here is derived from an EMBL/GenBank/DDBJ whole genome shotgun (WGS) entry which is preliminary data.</text>
</comment>
<evidence type="ECO:0000256" key="7">
    <source>
        <dbReference type="SAM" id="MobiDB-lite"/>
    </source>
</evidence>
<keyword evidence="10" id="KW-1185">Reference proteome</keyword>
<proteinExistence type="predicted"/>
<dbReference type="EMBL" id="JAESVG020000002">
    <property type="protein sequence ID" value="KAG8630358.1"/>
    <property type="molecule type" value="Genomic_DNA"/>
</dbReference>
<dbReference type="GO" id="GO:0007131">
    <property type="term" value="P:reciprocal meiotic recombination"/>
    <property type="evidence" value="ECO:0007669"/>
    <property type="project" value="TreeGrafter"/>
</dbReference>
<accession>A0A8K0PK93</accession>
<keyword evidence="2" id="KW-0547">Nucleotide-binding</keyword>
<feature type="compositionally biased region" description="Basic and acidic residues" evidence="7">
    <location>
        <begin position="302"/>
        <end position="313"/>
    </location>
</feature>
<dbReference type="GO" id="GO:0033063">
    <property type="term" value="C:Rad51B-Rad51C-Rad51D-XRCC2 complex"/>
    <property type="evidence" value="ECO:0007669"/>
    <property type="project" value="TreeGrafter"/>
</dbReference>
<keyword evidence="4" id="KW-0067">ATP-binding</keyword>
<dbReference type="InterPro" id="IPR049428">
    <property type="entry name" value="RecA-like_N"/>
</dbReference>
<feature type="region of interest" description="Disordered" evidence="7">
    <location>
        <begin position="1"/>
        <end position="23"/>
    </location>
</feature>
<evidence type="ECO:0000256" key="3">
    <source>
        <dbReference type="ARBA" id="ARBA00022763"/>
    </source>
</evidence>
<evidence type="ECO:0000313" key="9">
    <source>
        <dbReference type="EMBL" id="KAG8630358.1"/>
    </source>
</evidence>
<gene>
    <name evidence="9" type="ORF">KVT40_001977</name>
</gene>
<dbReference type="PANTHER" id="PTHR46239:SF1">
    <property type="entry name" value="DNA REPAIR PROTEIN RAD51 HOMOLOG 3"/>
    <property type="match status" value="1"/>
</dbReference>
<dbReference type="GO" id="GO:0140664">
    <property type="term" value="F:ATP-dependent DNA damage sensor activity"/>
    <property type="evidence" value="ECO:0007669"/>
    <property type="project" value="InterPro"/>
</dbReference>
<dbReference type="InterPro" id="IPR027417">
    <property type="entry name" value="P-loop_NTPase"/>
</dbReference>
<keyword evidence="5" id="KW-0234">DNA repair</keyword>
<protein>
    <recommendedName>
        <fullName evidence="8">RecA family profile 1 domain-containing protein</fullName>
    </recommendedName>
</protein>
<dbReference type="GO" id="GO:0000400">
    <property type="term" value="F:four-way junction DNA binding"/>
    <property type="evidence" value="ECO:0007669"/>
    <property type="project" value="TreeGrafter"/>
</dbReference>
<evidence type="ECO:0000256" key="5">
    <source>
        <dbReference type="ARBA" id="ARBA00023204"/>
    </source>
</evidence>
<comment type="subcellular location">
    <subcellularLocation>
        <location evidence="1">Nucleus</location>
    </subcellularLocation>
</comment>
<organism evidence="9 10">
    <name type="scientific">Elsinoe batatas</name>
    <dbReference type="NCBI Taxonomy" id="2601811"/>
    <lineage>
        <taxon>Eukaryota</taxon>
        <taxon>Fungi</taxon>
        <taxon>Dikarya</taxon>
        <taxon>Ascomycota</taxon>
        <taxon>Pezizomycotina</taxon>
        <taxon>Dothideomycetes</taxon>
        <taxon>Dothideomycetidae</taxon>
        <taxon>Myriangiales</taxon>
        <taxon>Elsinoaceae</taxon>
        <taxon>Elsinoe</taxon>
    </lineage>
</organism>
<keyword evidence="6" id="KW-0539">Nucleus</keyword>
<sequence length="468" mass="48188">MLSEGAAASQPLPSSSALPVSSHRLPTVSATQALKDLQANAPSPLVSGLPQLDSILANNGSLDTFQSSTKPTGLQRGTLTEIWGPSGSGKTTLAMQFAAHTLRSGQQVVWIDASTPLAPSRLSTILSSPLSDLDLNNQFHHLPLPTLSHILTLLLFPPASIALATSSLLVLENLSSPLDAAYPRHPVPSTYQSNPTFSGLSSGGGARGPQSEAQKWAANRRYAVTGTVGAALKKVATLHGLAVVVTCGAVTRGRGKGRGAGLGAGLGGVEWERSVACRIGLFRDYSRGCGSGGRGGEAGGKGTREGRAGKGDDLGQEDGGVETRAAGKGGGKREEMGRGGWKNGWYLSITKAGGRNLLDPHGHGLGHGDDFDGQGDLGLVIPVEISSKGMREVRAGQRGAARIVSPKKQTVKSKRKFDEVADSDSEVGSEYGWDEGDEIAAEGLIDEDELVVVGEGKVGAARGDEGGG</sequence>
<feature type="compositionally biased region" description="Low complexity" evidence="7">
    <location>
        <begin position="1"/>
        <end position="22"/>
    </location>
</feature>
<evidence type="ECO:0000256" key="2">
    <source>
        <dbReference type="ARBA" id="ARBA00022741"/>
    </source>
</evidence>
<dbReference type="GO" id="GO:0005524">
    <property type="term" value="F:ATP binding"/>
    <property type="evidence" value="ECO:0007669"/>
    <property type="project" value="UniProtKB-KW"/>
</dbReference>
<dbReference type="PROSITE" id="PS50162">
    <property type="entry name" value="RECA_2"/>
    <property type="match status" value="1"/>
</dbReference>
<name>A0A8K0PK93_9PEZI</name>
<dbReference type="PANTHER" id="PTHR46239">
    <property type="entry name" value="DNA REPAIR PROTEIN RAD51 HOMOLOG 3 RAD51C"/>
    <property type="match status" value="1"/>
</dbReference>
<dbReference type="Pfam" id="PF00154">
    <property type="entry name" value="RecA_N"/>
    <property type="match status" value="1"/>
</dbReference>
<evidence type="ECO:0000259" key="8">
    <source>
        <dbReference type="PROSITE" id="PS50162"/>
    </source>
</evidence>
<dbReference type="SUPFAM" id="SSF52540">
    <property type="entry name" value="P-loop containing nucleoside triphosphate hydrolases"/>
    <property type="match status" value="1"/>
</dbReference>
<feature type="region of interest" description="Disordered" evidence="7">
    <location>
        <begin position="290"/>
        <end position="337"/>
    </location>
</feature>
<evidence type="ECO:0000256" key="1">
    <source>
        <dbReference type="ARBA" id="ARBA00004123"/>
    </source>
</evidence>
<evidence type="ECO:0000313" key="10">
    <source>
        <dbReference type="Proteomes" id="UP000809789"/>
    </source>
</evidence>
<dbReference type="Proteomes" id="UP000809789">
    <property type="component" value="Unassembled WGS sequence"/>
</dbReference>
<feature type="domain" description="RecA family profile 1" evidence="8">
    <location>
        <begin position="41"/>
        <end position="250"/>
    </location>
</feature>
<dbReference type="GO" id="GO:0005657">
    <property type="term" value="C:replication fork"/>
    <property type="evidence" value="ECO:0007669"/>
    <property type="project" value="TreeGrafter"/>
</dbReference>
<evidence type="ECO:0000256" key="4">
    <source>
        <dbReference type="ARBA" id="ARBA00022840"/>
    </source>
</evidence>
<dbReference type="InterPro" id="IPR052093">
    <property type="entry name" value="HR_Repair_Mediator"/>
</dbReference>
<feature type="region of interest" description="Disordered" evidence="7">
    <location>
        <begin position="192"/>
        <end position="214"/>
    </location>
</feature>
<reference evidence="9" key="1">
    <citation type="submission" date="2021-07" db="EMBL/GenBank/DDBJ databases">
        <title>Elsinoe batatas strain:CRI-CJ2 Genome sequencing and assembly.</title>
        <authorList>
            <person name="Huang L."/>
        </authorList>
    </citation>
    <scope>NUCLEOTIDE SEQUENCE</scope>
    <source>
        <strain evidence="9">CRI-CJ2</strain>
    </source>
</reference>
<dbReference type="Gene3D" id="3.40.50.300">
    <property type="entry name" value="P-loop containing nucleotide triphosphate hydrolases"/>
    <property type="match status" value="1"/>
</dbReference>
<dbReference type="OrthoDB" id="5957327at2759"/>